<evidence type="ECO:0000313" key="3">
    <source>
        <dbReference type="Proteomes" id="UP000255177"/>
    </source>
</evidence>
<sequence length="71" mass="7798">MLKQLRLACAIASLLLISGCQSYSPPQPRVVAAECQPPPAPPAWFMEPREANLTQRLLNELSPSPMPVTRD</sequence>
<feature type="chain" id="PRO_5016681501" description="Lipoprotein" evidence="1">
    <location>
        <begin position="23"/>
        <end position="71"/>
    </location>
</feature>
<gene>
    <name evidence="2" type="ORF">CCOS864_02160</name>
</gene>
<accession>A0A380SYP5</accession>
<proteinExistence type="predicted"/>
<organism evidence="2 3">
    <name type="scientific">Pseudomonas wadenswilerensis</name>
    <dbReference type="NCBI Taxonomy" id="1785161"/>
    <lineage>
        <taxon>Bacteria</taxon>
        <taxon>Pseudomonadati</taxon>
        <taxon>Pseudomonadota</taxon>
        <taxon>Gammaproteobacteria</taxon>
        <taxon>Pseudomonadales</taxon>
        <taxon>Pseudomonadaceae</taxon>
        <taxon>Pseudomonas</taxon>
    </lineage>
</organism>
<dbReference type="PROSITE" id="PS51257">
    <property type="entry name" value="PROKAR_LIPOPROTEIN"/>
    <property type="match status" value="1"/>
</dbReference>
<protein>
    <recommendedName>
        <fullName evidence="4">Lipoprotein</fullName>
    </recommendedName>
</protein>
<name>A0A380SYP5_9PSED</name>
<evidence type="ECO:0008006" key="4">
    <source>
        <dbReference type="Google" id="ProtNLM"/>
    </source>
</evidence>
<keyword evidence="3" id="KW-1185">Reference proteome</keyword>
<reference evidence="3" key="1">
    <citation type="submission" date="2018-07" db="EMBL/GenBank/DDBJ databases">
        <authorList>
            <person name="Blom J."/>
        </authorList>
    </citation>
    <scope>NUCLEOTIDE SEQUENCE [LARGE SCALE GENOMIC DNA]</scope>
    <source>
        <strain evidence="3">CCOS 864</strain>
    </source>
</reference>
<keyword evidence="1" id="KW-0732">Signal</keyword>
<feature type="signal peptide" evidence="1">
    <location>
        <begin position="1"/>
        <end position="22"/>
    </location>
</feature>
<dbReference type="AlphaFoldDB" id="A0A380SYP5"/>
<dbReference type="EMBL" id="UIDD01000006">
    <property type="protein sequence ID" value="SUQ62714.1"/>
    <property type="molecule type" value="Genomic_DNA"/>
</dbReference>
<evidence type="ECO:0000313" key="2">
    <source>
        <dbReference type="EMBL" id="SUQ62714.1"/>
    </source>
</evidence>
<evidence type="ECO:0000256" key="1">
    <source>
        <dbReference type="SAM" id="SignalP"/>
    </source>
</evidence>
<dbReference type="Proteomes" id="UP000255177">
    <property type="component" value="Unassembled WGS sequence"/>
</dbReference>